<name>A0ABS9KWJ4_9BACT</name>
<feature type="signal peptide" evidence="1">
    <location>
        <begin position="1"/>
        <end position="21"/>
    </location>
</feature>
<protein>
    <recommendedName>
        <fullName evidence="4">Type 1 periplasmic binding fold superfamily protein</fullName>
    </recommendedName>
</protein>
<proteinExistence type="predicted"/>
<evidence type="ECO:0000313" key="2">
    <source>
        <dbReference type="EMBL" id="MCG2616716.1"/>
    </source>
</evidence>
<evidence type="ECO:0008006" key="4">
    <source>
        <dbReference type="Google" id="ProtNLM"/>
    </source>
</evidence>
<dbReference type="EMBL" id="JAKLTR010000015">
    <property type="protein sequence ID" value="MCG2616716.1"/>
    <property type="molecule type" value="Genomic_DNA"/>
</dbReference>
<keyword evidence="1" id="KW-0732">Signal</keyword>
<evidence type="ECO:0000256" key="1">
    <source>
        <dbReference type="SAM" id="SignalP"/>
    </source>
</evidence>
<sequence length="189" mass="19920">MKAQLTKIAFAAFLTTGLLTACSKDDDIVEENHEEVITTLKLTFTPVGGGTATNFQFRDPDGPGGAAPTQDEIVLAPSKTYTVAVQLLNETHTPAEDITEEVEAEADAHRFYYQPSAGSNITVNNLNNDANGIPLGLTSTWTTAAAANGTVKITLRHYPGNPPAKAAADAVDSNKSGTDVEVTFVAKVQ</sequence>
<dbReference type="RefSeq" id="WP_237875253.1">
    <property type="nucleotide sequence ID" value="NZ_JAKLTR010000015.1"/>
</dbReference>
<evidence type="ECO:0000313" key="3">
    <source>
        <dbReference type="Proteomes" id="UP001165367"/>
    </source>
</evidence>
<dbReference type="PROSITE" id="PS51257">
    <property type="entry name" value="PROKAR_LIPOPROTEIN"/>
    <property type="match status" value="1"/>
</dbReference>
<keyword evidence="3" id="KW-1185">Reference proteome</keyword>
<comment type="caution">
    <text evidence="2">The sequence shown here is derived from an EMBL/GenBank/DDBJ whole genome shotgun (WGS) entry which is preliminary data.</text>
</comment>
<gene>
    <name evidence="2" type="ORF">LZZ85_20625</name>
</gene>
<dbReference type="Proteomes" id="UP001165367">
    <property type="component" value="Unassembled WGS sequence"/>
</dbReference>
<organism evidence="2 3">
    <name type="scientific">Terrimonas ginsenosidimutans</name>
    <dbReference type="NCBI Taxonomy" id="2908004"/>
    <lineage>
        <taxon>Bacteria</taxon>
        <taxon>Pseudomonadati</taxon>
        <taxon>Bacteroidota</taxon>
        <taxon>Chitinophagia</taxon>
        <taxon>Chitinophagales</taxon>
        <taxon>Chitinophagaceae</taxon>
        <taxon>Terrimonas</taxon>
    </lineage>
</organism>
<reference evidence="2" key="1">
    <citation type="submission" date="2022-01" db="EMBL/GenBank/DDBJ databases">
        <authorList>
            <person name="Jo J.-H."/>
            <person name="Im W.-T."/>
        </authorList>
    </citation>
    <scope>NUCLEOTIDE SEQUENCE</scope>
    <source>
        <strain evidence="2">NA20</strain>
    </source>
</reference>
<accession>A0ABS9KWJ4</accession>
<feature type="chain" id="PRO_5047055488" description="Type 1 periplasmic binding fold superfamily protein" evidence="1">
    <location>
        <begin position="22"/>
        <end position="189"/>
    </location>
</feature>